<keyword evidence="7" id="KW-0528">Neurotoxin</keyword>
<dbReference type="Proteomes" id="UP000694941">
    <property type="component" value="Unplaced"/>
</dbReference>
<dbReference type="SMART" id="SM00248">
    <property type="entry name" value="ANK"/>
    <property type="match status" value="8"/>
</dbReference>
<feature type="compositionally biased region" description="Polar residues" evidence="11">
    <location>
        <begin position="354"/>
        <end position="383"/>
    </location>
</feature>
<dbReference type="RefSeq" id="XP_022238716.1">
    <property type="nucleotide sequence ID" value="XM_022383008.1"/>
</dbReference>
<keyword evidence="9" id="KW-1053">Target membrane</keyword>
<feature type="repeat" description="ANK" evidence="10">
    <location>
        <begin position="243"/>
        <end position="270"/>
    </location>
</feature>
<feature type="compositionally biased region" description="Polar residues" evidence="11">
    <location>
        <begin position="738"/>
        <end position="754"/>
    </location>
</feature>
<evidence type="ECO:0000256" key="3">
    <source>
        <dbReference type="ARBA" id="ARBA00022483"/>
    </source>
</evidence>
<dbReference type="InterPro" id="IPR002110">
    <property type="entry name" value="Ankyrin_rpt"/>
</dbReference>
<evidence type="ECO:0000313" key="14">
    <source>
        <dbReference type="RefSeq" id="XP_022238715.1"/>
    </source>
</evidence>
<organism evidence="12 14">
    <name type="scientific">Limulus polyphemus</name>
    <name type="common">Atlantic horseshoe crab</name>
    <dbReference type="NCBI Taxonomy" id="6850"/>
    <lineage>
        <taxon>Eukaryota</taxon>
        <taxon>Metazoa</taxon>
        <taxon>Ecdysozoa</taxon>
        <taxon>Arthropoda</taxon>
        <taxon>Chelicerata</taxon>
        <taxon>Merostomata</taxon>
        <taxon>Xiphosura</taxon>
        <taxon>Limulidae</taxon>
        <taxon>Limulus</taxon>
    </lineage>
</organism>
<evidence type="ECO:0000256" key="6">
    <source>
        <dbReference type="ARBA" id="ARBA00022740"/>
    </source>
</evidence>
<feature type="compositionally biased region" description="Low complexity" evidence="11">
    <location>
        <begin position="501"/>
        <end position="514"/>
    </location>
</feature>
<feature type="repeat" description="ANK" evidence="10">
    <location>
        <begin position="106"/>
        <end position="128"/>
    </location>
</feature>
<evidence type="ECO:0000256" key="10">
    <source>
        <dbReference type="PROSITE-ProRule" id="PRU00023"/>
    </source>
</evidence>
<evidence type="ECO:0000256" key="11">
    <source>
        <dbReference type="SAM" id="MobiDB-lite"/>
    </source>
</evidence>
<comment type="subcellular location">
    <subcellularLocation>
        <location evidence="2">Cell projection</location>
        <location evidence="2">Stereocilium</location>
    </subcellularLocation>
    <subcellularLocation>
        <location evidence="1">Target cell membrane</location>
    </subcellularLocation>
</comment>
<evidence type="ECO:0000313" key="12">
    <source>
        <dbReference type="Proteomes" id="UP000694941"/>
    </source>
</evidence>
<dbReference type="RefSeq" id="XP_022238717.1">
    <property type="nucleotide sequence ID" value="XM_022383009.1"/>
</dbReference>
<reference evidence="13 14" key="1">
    <citation type="submission" date="2025-05" db="UniProtKB">
        <authorList>
            <consortium name="RefSeq"/>
        </authorList>
    </citation>
    <scope>IDENTIFICATION</scope>
    <source>
        <tissue evidence="13 14">Muscle</tissue>
    </source>
</reference>
<keyword evidence="9" id="KW-0472">Membrane</keyword>
<dbReference type="InterPro" id="IPR036770">
    <property type="entry name" value="Ankyrin_rpt-contain_sf"/>
</dbReference>
<feature type="region of interest" description="Disordered" evidence="11">
    <location>
        <begin position="354"/>
        <end position="389"/>
    </location>
</feature>
<keyword evidence="7" id="KW-0800">Toxin</keyword>
<feature type="region of interest" description="Disordered" evidence="11">
    <location>
        <begin position="718"/>
        <end position="800"/>
    </location>
</feature>
<dbReference type="PROSITE" id="PS50088">
    <property type="entry name" value="ANK_REPEAT"/>
    <property type="match status" value="3"/>
</dbReference>
<feature type="compositionally biased region" description="Basic and acidic residues" evidence="11">
    <location>
        <begin position="600"/>
        <end position="621"/>
    </location>
</feature>
<dbReference type="RefSeq" id="XP_022238718.1">
    <property type="nucleotide sequence ID" value="XM_022383010.1"/>
</dbReference>
<evidence type="ECO:0000256" key="7">
    <source>
        <dbReference type="ARBA" id="ARBA00023028"/>
    </source>
</evidence>
<evidence type="ECO:0000256" key="1">
    <source>
        <dbReference type="ARBA" id="ARBA00004175"/>
    </source>
</evidence>
<keyword evidence="6" id="KW-1009">Hearing</keyword>
<evidence type="ECO:0000313" key="16">
    <source>
        <dbReference type="RefSeq" id="XP_022238717.1"/>
    </source>
</evidence>
<dbReference type="PANTHER" id="PTHR24153">
    <property type="entry name" value="ESPIN"/>
    <property type="match status" value="1"/>
</dbReference>
<feature type="compositionally biased region" description="Polar residues" evidence="11">
    <location>
        <begin position="882"/>
        <end position="923"/>
    </location>
</feature>
<feature type="region of interest" description="Disordered" evidence="11">
    <location>
        <begin position="430"/>
        <end position="514"/>
    </location>
</feature>
<dbReference type="SUPFAM" id="SSF48403">
    <property type="entry name" value="Ankyrin repeat"/>
    <property type="match status" value="1"/>
</dbReference>
<dbReference type="InterPro" id="IPR052420">
    <property type="entry name" value="Espin/Espin-like"/>
</dbReference>
<dbReference type="PROSITE" id="PS50297">
    <property type="entry name" value="ANK_REP_REGION"/>
    <property type="match status" value="2"/>
</dbReference>
<evidence type="ECO:0000313" key="13">
    <source>
        <dbReference type="RefSeq" id="XP_022238714.1"/>
    </source>
</evidence>
<evidence type="ECO:0000256" key="8">
    <source>
        <dbReference type="ARBA" id="ARBA00023043"/>
    </source>
</evidence>
<accession>A0ABM1S510</accession>
<feature type="compositionally biased region" description="Basic and acidic residues" evidence="11">
    <location>
        <begin position="573"/>
        <end position="586"/>
    </location>
</feature>
<dbReference type="PANTHER" id="PTHR24153:SF8">
    <property type="entry name" value="FORKED, ISOFORM F"/>
    <property type="match status" value="1"/>
</dbReference>
<feature type="compositionally biased region" description="Pro residues" evidence="11">
    <location>
        <begin position="724"/>
        <end position="734"/>
    </location>
</feature>
<evidence type="ECO:0000256" key="9">
    <source>
        <dbReference type="ARBA" id="ARBA00023298"/>
    </source>
</evidence>
<evidence type="ECO:0000313" key="17">
    <source>
        <dbReference type="RefSeq" id="XP_022238718.1"/>
    </source>
</evidence>
<feature type="repeat" description="ANK" evidence="10">
    <location>
        <begin position="209"/>
        <end position="242"/>
    </location>
</feature>
<evidence type="ECO:0000256" key="5">
    <source>
        <dbReference type="ARBA" id="ARBA00022737"/>
    </source>
</evidence>
<feature type="compositionally biased region" description="Basic and acidic residues" evidence="11">
    <location>
        <begin position="761"/>
        <end position="772"/>
    </location>
</feature>
<keyword evidence="7" id="KW-0638">Presynaptic neurotoxin</keyword>
<dbReference type="RefSeq" id="XP_022238715.1">
    <property type="nucleotide sequence ID" value="XM_022383007.1"/>
</dbReference>
<keyword evidence="4" id="KW-1052">Target cell membrane</keyword>
<dbReference type="Pfam" id="PF12796">
    <property type="entry name" value="Ank_2"/>
    <property type="match status" value="3"/>
</dbReference>
<keyword evidence="12" id="KW-1185">Reference proteome</keyword>
<evidence type="ECO:0000313" key="15">
    <source>
        <dbReference type="RefSeq" id="XP_022238716.1"/>
    </source>
</evidence>
<evidence type="ECO:0000256" key="2">
    <source>
        <dbReference type="ARBA" id="ARBA00004645"/>
    </source>
</evidence>
<dbReference type="GeneID" id="106457169"/>
<feature type="region of interest" description="Disordered" evidence="11">
    <location>
        <begin position="561"/>
        <end position="626"/>
    </location>
</feature>
<protein>
    <submittedName>
        <fullName evidence="13 14">Flocculation protein FLO11-like</fullName>
    </submittedName>
</protein>
<keyword evidence="5" id="KW-0677">Repeat</keyword>
<dbReference type="RefSeq" id="XP_022238714.1">
    <property type="nucleotide sequence ID" value="XM_022383006.1"/>
</dbReference>
<feature type="compositionally biased region" description="Basic and acidic residues" evidence="11">
    <location>
        <begin position="478"/>
        <end position="495"/>
    </location>
</feature>
<evidence type="ECO:0000256" key="4">
    <source>
        <dbReference type="ARBA" id="ARBA00022537"/>
    </source>
</evidence>
<gene>
    <name evidence="13 14 15 16 17" type="primary">LOC106457169</name>
</gene>
<name>A0ABM1S510_LIMPO</name>
<keyword evidence="8 10" id="KW-0040">ANK repeat</keyword>
<dbReference type="Gene3D" id="1.25.40.20">
    <property type="entry name" value="Ankyrin repeat-containing domain"/>
    <property type="match status" value="3"/>
</dbReference>
<keyword evidence="3" id="KW-0268">Exocytosis</keyword>
<sequence>MPKAPLHSALEAAKKGDLQRLQMLRKNHQLAPHIQDAFGASSIHFAARGGHLKVLEFLVKKCGMRANTRSFVGATPAHDAAAMGKLNALVWLLKHTDCTLWDRDNEGATVLHVAARYGNRNVIKWLLREAKMPALEKTYNNALALHFAAAKGCLDCVKLLLESCPELSANAQMENNVTPVYLASQEGHLDVLKYLVISAGGSLSLRAIDGMAPIHASAQMGAIKCLKWMVVEQGVDPNTKDKDGATPLHFAASRGHVHVLRWLLKHGGRILLDKLGKSPLNDAAENEHVECFAVLTAHTSDPQYQVEMSTTTTPGVIPSFPVQRCCLSCREQSQYSRPSTSHSSDGCSYLSTTSDETNSWSNGHPSDVTGSNRQSLRGRTSQRPNHHHSLIPTSNCNLCGLDEKKDQKHCHHHHKCSHHRQLPECDVSNTEITNGHQRSSSNESSRSSHMETYEKPFSAGPVAASQEPFYLHEPNMTPEDRVKNMFKDTSGDKQEQSTADSSVSNPNSSSSITTINVNVEVYQPASDGETSISEASEPVLEYDDPVISKKTDKSQILLEGFSEKPSEACSISTDEKMCPEVQNERPEDQDESISSSCPSEMKELNSTEESPDIHPGEKDAENEPLTVSRISNQEKDIETPKNPPHANCAFTGPEEIVDLPKVGKIKQIFDSQIEPKIKPLLEERNGYSTNILESGEESYSKRDSKEVAERVLSIPVSLSTTPFFPTPPPPPLPLPLSKSNLNGQIDSPSSTVRPKSTVGLENEKSGVPERPKSMPPDNLTSNDDNNKTRNNNKPQELEEMGSLKLKLSKLSPPLAQSGFILPQFESMPKSDMNIKPSEYLKKLANKTAPSFPIPKIGKIPSVLLGSPEKTAAKKEMEDKLSSVITSPTSLQLQQKTDCISENSLTKSETKSVPETTTDNNKNIIANEPKTSIDKTIPQVPPPPPSGSLFNFAKF</sequence>
<proteinExistence type="predicted"/>
<feature type="region of interest" description="Disordered" evidence="11">
    <location>
        <begin position="882"/>
        <end position="954"/>
    </location>
</feature>